<dbReference type="InterPro" id="IPR050204">
    <property type="entry name" value="AraC_XylS_family_regulators"/>
</dbReference>
<comment type="caution">
    <text evidence="6">The sequence shown here is derived from an EMBL/GenBank/DDBJ whole genome shotgun (WGS) entry which is preliminary data.</text>
</comment>
<keyword evidence="2" id="KW-0238">DNA-binding</keyword>
<dbReference type="SMART" id="SM00342">
    <property type="entry name" value="HTH_ARAC"/>
    <property type="match status" value="1"/>
</dbReference>
<protein>
    <submittedName>
        <fullName evidence="6">AraC family transcriptional regulator</fullName>
    </submittedName>
</protein>
<sequence>MSLQDHDERVRFHVSDVLGGLEWLSARYVHQRFSRHAHAGYSIALIERGTQGFFNAGANHLAPTDSLILVNADTIHTGQAASSGGWAYRALYPTPEQFEQVWRTLGQPGRRAPWFRSPVVHDPALAHRLRTLFTLLDRPASRLARDTALHDTLARLMRDHAGMHAAPGEPGANPRLALVRDRLEQAAEEEIPLAALARLAGCSPAHLVRAFHRRYGLPPHAYQVQARLRRAAALLRQGATIGAAACAAGFHDQSHLHRHFKRARGITPGQYLAQYRARTYKTPRPRER</sequence>
<dbReference type="GO" id="GO:0043565">
    <property type="term" value="F:sequence-specific DNA binding"/>
    <property type="evidence" value="ECO:0007669"/>
    <property type="project" value="InterPro"/>
</dbReference>
<dbReference type="SUPFAM" id="SSF51215">
    <property type="entry name" value="Regulatory protein AraC"/>
    <property type="match status" value="1"/>
</dbReference>
<evidence type="ECO:0000256" key="3">
    <source>
        <dbReference type="ARBA" id="ARBA00023159"/>
    </source>
</evidence>
<keyword evidence="3" id="KW-0010">Activator</keyword>
<dbReference type="Pfam" id="PF02311">
    <property type="entry name" value="AraC_binding"/>
    <property type="match status" value="1"/>
</dbReference>
<dbReference type="GO" id="GO:0003700">
    <property type="term" value="F:DNA-binding transcription factor activity"/>
    <property type="evidence" value="ECO:0007669"/>
    <property type="project" value="InterPro"/>
</dbReference>
<name>A0A4R4AE19_MARGR</name>
<evidence type="ECO:0000313" key="6">
    <source>
        <dbReference type="EMBL" id="TCW36896.1"/>
    </source>
</evidence>
<keyword evidence="1" id="KW-0805">Transcription regulation</keyword>
<evidence type="ECO:0000256" key="1">
    <source>
        <dbReference type="ARBA" id="ARBA00023015"/>
    </source>
</evidence>
<evidence type="ECO:0000256" key="2">
    <source>
        <dbReference type="ARBA" id="ARBA00023125"/>
    </source>
</evidence>
<dbReference type="InterPro" id="IPR003313">
    <property type="entry name" value="AraC-bd"/>
</dbReference>
<feature type="domain" description="HTH araC/xylS-type" evidence="5">
    <location>
        <begin position="177"/>
        <end position="274"/>
    </location>
</feature>
<reference evidence="6 7" key="1">
    <citation type="submission" date="2019-03" db="EMBL/GenBank/DDBJ databases">
        <title>Genomic Encyclopedia of Type Strains, Phase IV (KMG-IV): sequencing the most valuable type-strain genomes for metagenomic binning, comparative biology and taxonomic classification.</title>
        <authorList>
            <person name="Goeker M."/>
        </authorList>
    </citation>
    <scope>NUCLEOTIDE SEQUENCE [LARGE SCALE GENOMIC DNA]</scope>
    <source>
        <strain evidence="6 7">DSM 203</strain>
    </source>
</reference>
<organism evidence="6 7">
    <name type="scientific">Marichromatium gracile</name>
    <name type="common">Chromatium gracile</name>
    <dbReference type="NCBI Taxonomy" id="1048"/>
    <lineage>
        <taxon>Bacteria</taxon>
        <taxon>Pseudomonadati</taxon>
        <taxon>Pseudomonadota</taxon>
        <taxon>Gammaproteobacteria</taxon>
        <taxon>Chromatiales</taxon>
        <taxon>Chromatiaceae</taxon>
        <taxon>Marichromatium</taxon>
    </lineage>
</organism>
<dbReference type="RefSeq" id="WP_242465975.1">
    <property type="nucleotide sequence ID" value="NZ_NRRH01000014.1"/>
</dbReference>
<dbReference type="PANTHER" id="PTHR46796">
    <property type="entry name" value="HTH-TYPE TRANSCRIPTIONAL ACTIVATOR RHAS-RELATED"/>
    <property type="match status" value="1"/>
</dbReference>
<keyword evidence="4" id="KW-0804">Transcription</keyword>
<evidence type="ECO:0000313" key="7">
    <source>
        <dbReference type="Proteomes" id="UP000295247"/>
    </source>
</evidence>
<dbReference type="SUPFAM" id="SSF46689">
    <property type="entry name" value="Homeodomain-like"/>
    <property type="match status" value="2"/>
</dbReference>
<dbReference type="PROSITE" id="PS00041">
    <property type="entry name" value="HTH_ARAC_FAMILY_1"/>
    <property type="match status" value="1"/>
</dbReference>
<dbReference type="PROSITE" id="PS01124">
    <property type="entry name" value="HTH_ARAC_FAMILY_2"/>
    <property type="match status" value="1"/>
</dbReference>
<dbReference type="InterPro" id="IPR009057">
    <property type="entry name" value="Homeodomain-like_sf"/>
</dbReference>
<dbReference type="InterPro" id="IPR018060">
    <property type="entry name" value="HTH_AraC"/>
</dbReference>
<dbReference type="Proteomes" id="UP000295247">
    <property type="component" value="Unassembled WGS sequence"/>
</dbReference>
<dbReference type="Gene3D" id="1.10.10.60">
    <property type="entry name" value="Homeodomain-like"/>
    <property type="match status" value="2"/>
</dbReference>
<dbReference type="Pfam" id="PF12833">
    <property type="entry name" value="HTH_18"/>
    <property type="match status" value="1"/>
</dbReference>
<dbReference type="AlphaFoldDB" id="A0A4R4AE19"/>
<evidence type="ECO:0000256" key="4">
    <source>
        <dbReference type="ARBA" id="ARBA00023163"/>
    </source>
</evidence>
<dbReference type="EMBL" id="SMDC01000003">
    <property type="protein sequence ID" value="TCW36896.1"/>
    <property type="molecule type" value="Genomic_DNA"/>
</dbReference>
<evidence type="ECO:0000259" key="5">
    <source>
        <dbReference type="PROSITE" id="PS01124"/>
    </source>
</evidence>
<dbReference type="InterPro" id="IPR037923">
    <property type="entry name" value="HTH-like"/>
</dbReference>
<accession>A0A4R4AE19</accession>
<dbReference type="InterPro" id="IPR018062">
    <property type="entry name" value="HTH_AraC-typ_CS"/>
</dbReference>
<proteinExistence type="predicted"/>
<gene>
    <name evidence="6" type="ORF">EDC29_10388</name>
</gene>
<dbReference type="PANTHER" id="PTHR46796:SF2">
    <property type="entry name" value="TRANSCRIPTIONAL REGULATORY PROTEIN"/>
    <property type="match status" value="1"/>
</dbReference>